<evidence type="ECO:0000313" key="2">
    <source>
        <dbReference type="EMBL" id="KAK4102383.1"/>
    </source>
</evidence>
<keyword evidence="3" id="KW-1185">Reference proteome</keyword>
<evidence type="ECO:0000313" key="3">
    <source>
        <dbReference type="Proteomes" id="UP001305647"/>
    </source>
</evidence>
<feature type="non-terminal residue" evidence="2">
    <location>
        <position position="1"/>
    </location>
</feature>
<organism evidence="2 3">
    <name type="scientific">Parathielavia hyrcaniae</name>
    <dbReference type="NCBI Taxonomy" id="113614"/>
    <lineage>
        <taxon>Eukaryota</taxon>
        <taxon>Fungi</taxon>
        <taxon>Dikarya</taxon>
        <taxon>Ascomycota</taxon>
        <taxon>Pezizomycotina</taxon>
        <taxon>Sordariomycetes</taxon>
        <taxon>Sordariomycetidae</taxon>
        <taxon>Sordariales</taxon>
        <taxon>Chaetomiaceae</taxon>
        <taxon>Parathielavia</taxon>
    </lineage>
</organism>
<accession>A0AAN6Q2N9</accession>
<sequence>TDAWKGAFYAGTKATVVKAEHVRPVTRADFQRLQRSGKGFHRRNMPAPPSRHSDHQNRPFGKLFAQAEADHLQSHAEMRSWTEISSRDERVRGHKVLD</sequence>
<comment type="caution">
    <text evidence="2">The sequence shown here is derived from an EMBL/GenBank/DDBJ whole genome shotgun (WGS) entry which is preliminary data.</text>
</comment>
<protein>
    <submittedName>
        <fullName evidence="2">Uncharacterized protein</fullName>
    </submittedName>
</protein>
<proteinExistence type="predicted"/>
<dbReference type="EMBL" id="MU863631">
    <property type="protein sequence ID" value="KAK4102383.1"/>
    <property type="molecule type" value="Genomic_DNA"/>
</dbReference>
<dbReference type="AlphaFoldDB" id="A0AAN6Q2N9"/>
<feature type="region of interest" description="Disordered" evidence="1">
    <location>
        <begin position="74"/>
        <end position="98"/>
    </location>
</feature>
<name>A0AAN6Q2N9_9PEZI</name>
<dbReference type="Proteomes" id="UP001305647">
    <property type="component" value="Unassembled WGS sequence"/>
</dbReference>
<reference evidence="2" key="1">
    <citation type="journal article" date="2023" name="Mol. Phylogenet. Evol.">
        <title>Genome-scale phylogeny and comparative genomics of the fungal order Sordariales.</title>
        <authorList>
            <person name="Hensen N."/>
            <person name="Bonometti L."/>
            <person name="Westerberg I."/>
            <person name="Brannstrom I.O."/>
            <person name="Guillou S."/>
            <person name="Cros-Aarteil S."/>
            <person name="Calhoun S."/>
            <person name="Haridas S."/>
            <person name="Kuo A."/>
            <person name="Mondo S."/>
            <person name="Pangilinan J."/>
            <person name="Riley R."/>
            <person name="LaButti K."/>
            <person name="Andreopoulos B."/>
            <person name="Lipzen A."/>
            <person name="Chen C."/>
            <person name="Yan M."/>
            <person name="Daum C."/>
            <person name="Ng V."/>
            <person name="Clum A."/>
            <person name="Steindorff A."/>
            <person name="Ohm R.A."/>
            <person name="Martin F."/>
            <person name="Silar P."/>
            <person name="Natvig D.O."/>
            <person name="Lalanne C."/>
            <person name="Gautier V."/>
            <person name="Ament-Velasquez S.L."/>
            <person name="Kruys A."/>
            <person name="Hutchinson M.I."/>
            <person name="Powell A.J."/>
            <person name="Barry K."/>
            <person name="Miller A.N."/>
            <person name="Grigoriev I.V."/>
            <person name="Debuchy R."/>
            <person name="Gladieux P."/>
            <person name="Hiltunen Thoren M."/>
            <person name="Johannesson H."/>
        </authorList>
    </citation>
    <scope>NUCLEOTIDE SEQUENCE</scope>
    <source>
        <strain evidence="2">CBS 757.83</strain>
    </source>
</reference>
<gene>
    <name evidence="2" type="ORF">N658DRAFT_390358</name>
</gene>
<feature type="region of interest" description="Disordered" evidence="1">
    <location>
        <begin position="35"/>
        <end position="58"/>
    </location>
</feature>
<evidence type="ECO:0000256" key="1">
    <source>
        <dbReference type="SAM" id="MobiDB-lite"/>
    </source>
</evidence>
<feature type="non-terminal residue" evidence="2">
    <location>
        <position position="98"/>
    </location>
</feature>
<reference evidence="2" key="2">
    <citation type="submission" date="2023-05" db="EMBL/GenBank/DDBJ databases">
        <authorList>
            <consortium name="Lawrence Berkeley National Laboratory"/>
            <person name="Steindorff A."/>
            <person name="Hensen N."/>
            <person name="Bonometti L."/>
            <person name="Westerberg I."/>
            <person name="Brannstrom I.O."/>
            <person name="Guillou S."/>
            <person name="Cros-Aarteil S."/>
            <person name="Calhoun S."/>
            <person name="Haridas S."/>
            <person name="Kuo A."/>
            <person name="Mondo S."/>
            <person name="Pangilinan J."/>
            <person name="Riley R."/>
            <person name="Labutti K."/>
            <person name="Andreopoulos B."/>
            <person name="Lipzen A."/>
            <person name="Chen C."/>
            <person name="Yanf M."/>
            <person name="Daum C."/>
            <person name="Ng V."/>
            <person name="Clum A."/>
            <person name="Ohm R."/>
            <person name="Martin F."/>
            <person name="Silar P."/>
            <person name="Natvig D."/>
            <person name="Lalanne C."/>
            <person name="Gautier V."/>
            <person name="Ament-Velasquez S.L."/>
            <person name="Kruys A."/>
            <person name="Hutchinson M.I."/>
            <person name="Powell A.J."/>
            <person name="Barry K."/>
            <person name="Miller A.N."/>
            <person name="Grigoriev I.V."/>
            <person name="Debuchy R."/>
            <person name="Gladieux P."/>
            <person name="Thoren M.H."/>
            <person name="Johannesson H."/>
        </authorList>
    </citation>
    <scope>NUCLEOTIDE SEQUENCE</scope>
    <source>
        <strain evidence="2">CBS 757.83</strain>
    </source>
</reference>